<evidence type="ECO:0000259" key="8">
    <source>
        <dbReference type="Pfam" id="PF00324"/>
    </source>
</evidence>
<reference evidence="10" key="2">
    <citation type="submission" date="2015-01" db="EMBL/GenBank/DDBJ databases">
        <title>Evolutionary Origins and Diversification of the Mycorrhizal Mutualists.</title>
        <authorList>
            <consortium name="DOE Joint Genome Institute"/>
            <consortium name="Mycorrhizal Genomics Consortium"/>
            <person name="Kohler A."/>
            <person name="Kuo A."/>
            <person name="Nagy L.G."/>
            <person name="Floudas D."/>
            <person name="Copeland A."/>
            <person name="Barry K.W."/>
            <person name="Cichocki N."/>
            <person name="Veneault-Fourrey C."/>
            <person name="LaButti K."/>
            <person name="Lindquist E.A."/>
            <person name="Lipzen A."/>
            <person name="Lundell T."/>
            <person name="Morin E."/>
            <person name="Murat C."/>
            <person name="Riley R."/>
            <person name="Ohm R."/>
            <person name="Sun H."/>
            <person name="Tunlid A."/>
            <person name="Henrissat B."/>
            <person name="Grigoriev I.V."/>
            <person name="Hibbett D.S."/>
            <person name="Martin F."/>
        </authorList>
    </citation>
    <scope>NUCLEOTIDE SEQUENCE [LARGE SCALE GENOMIC DNA]</scope>
    <source>
        <strain evidence="10">Ve08.2h10</strain>
    </source>
</reference>
<feature type="transmembrane region" description="Helical" evidence="7">
    <location>
        <begin position="148"/>
        <end position="171"/>
    </location>
</feature>
<name>A0A0D0CEL0_9AGAM</name>
<feature type="transmembrane region" description="Helical" evidence="7">
    <location>
        <begin position="446"/>
        <end position="464"/>
    </location>
</feature>
<evidence type="ECO:0000313" key="9">
    <source>
        <dbReference type="EMBL" id="KIK81167.1"/>
    </source>
</evidence>
<evidence type="ECO:0000256" key="7">
    <source>
        <dbReference type="SAM" id="Phobius"/>
    </source>
</evidence>
<feature type="transmembrane region" description="Helical" evidence="7">
    <location>
        <begin position="341"/>
        <end position="360"/>
    </location>
</feature>
<dbReference type="PROSITE" id="PS00218">
    <property type="entry name" value="AMINO_ACID_PERMEASE_1"/>
    <property type="match status" value="1"/>
</dbReference>
<comment type="subcellular location">
    <subcellularLocation>
        <location evidence="1">Membrane</location>
        <topology evidence="1">Multi-pass membrane protein</topology>
    </subcellularLocation>
</comment>
<dbReference type="HOGENOM" id="CLU_007946_12_1_1"/>
<dbReference type="PANTHER" id="PTHR43341">
    <property type="entry name" value="AMINO ACID PERMEASE"/>
    <property type="match status" value="1"/>
</dbReference>
<dbReference type="OrthoDB" id="10062876at2759"/>
<keyword evidence="10" id="KW-1185">Reference proteome</keyword>
<gene>
    <name evidence="9" type="ORF">PAXRUDRAFT_763154</name>
</gene>
<dbReference type="Gene3D" id="1.20.1740.10">
    <property type="entry name" value="Amino acid/polyamine transporter I"/>
    <property type="match status" value="1"/>
</dbReference>
<feature type="transmembrane region" description="Helical" evidence="7">
    <location>
        <begin position="413"/>
        <end position="434"/>
    </location>
</feature>
<dbReference type="GO" id="GO:0016020">
    <property type="term" value="C:membrane"/>
    <property type="evidence" value="ECO:0007669"/>
    <property type="project" value="UniProtKB-SubCell"/>
</dbReference>
<evidence type="ECO:0000256" key="6">
    <source>
        <dbReference type="ARBA" id="ARBA00023136"/>
    </source>
</evidence>
<keyword evidence="4" id="KW-0029">Amino-acid transport</keyword>
<reference evidence="9 10" key="1">
    <citation type="submission" date="2014-04" db="EMBL/GenBank/DDBJ databases">
        <authorList>
            <consortium name="DOE Joint Genome Institute"/>
            <person name="Kuo A."/>
            <person name="Kohler A."/>
            <person name="Jargeat P."/>
            <person name="Nagy L.G."/>
            <person name="Floudas D."/>
            <person name="Copeland A."/>
            <person name="Barry K.W."/>
            <person name="Cichocki N."/>
            <person name="Veneault-Fourrey C."/>
            <person name="LaButti K."/>
            <person name="Lindquist E.A."/>
            <person name="Lipzen A."/>
            <person name="Lundell T."/>
            <person name="Morin E."/>
            <person name="Murat C."/>
            <person name="Sun H."/>
            <person name="Tunlid A."/>
            <person name="Henrissat B."/>
            <person name="Grigoriev I.V."/>
            <person name="Hibbett D.S."/>
            <person name="Martin F."/>
            <person name="Nordberg H.P."/>
            <person name="Cantor M.N."/>
            <person name="Hua S.X."/>
        </authorList>
    </citation>
    <scope>NUCLEOTIDE SEQUENCE [LARGE SCALE GENOMIC DNA]</scope>
    <source>
        <strain evidence="9 10">Ve08.2h10</strain>
    </source>
</reference>
<evidence type="ECO:0000256" key="5">
    <source>
        <dbReference type="ARBA" id="ARBA00022989"/>
    </source>
</evidence>
<feature type="transmembrane region" description="Helical" evidence="7">
    <location>
        <begin position="282"/>
        <end position="308"/>
    </location>
</feature>
<evidence type="ECO:0000313" key="10">
    <source>
        <dbReference type="Proteomes" id="UP000054538"/>
    </source>
</evidence>
<evidence type="ECO:0000256" key="3">
    <source>
        <dbReference type="ARBA" id="ARBA00022692"/>
    </source>
</evidence>
<evidence type="ECO:0000256" key="1">
    <source>
        <dbReference type="ARBA" id="ARBA00004141"/>
    </source>
</evidence>
<protein>
    <recommendedName>
        <fullName evidence="8">Amino acid permease/ SLC12A domain-containing protein</fullName>
    </recommendedName>
</protein>
<feature type="domain" description="Amino acid permease/ SLC12A" evidence="8">
    <location>
        <begin position="11"/>
        <end position="471"/>
    </location>
</feature>
<evidence type="ECO:0000256" key="2">
    <source>
        <dbReference type="ARBA" id="ARBA00022448"/>
    </source>
</evidence>
<proteinExistence type="predicted"/>
<organism evidence="9 10">
    <name type="scientific">Paxillus rubicundulus Ve08.2h10</name>
    <dbReference type="NCBI Taxonomy" id="930991"/>
    <lineage>
        <taxon>Eukaryota</taxon>
        <taxon>Fungi</taxon>
        <taxon>Dikarya</taxon>
        <taxon>Basidiomycota</taxon>
        <taxon>Agaricomycotina</taxon>
        <taxon>Agaricomycetes</taxon>
        <taxon>Agaricomycetidae</taxon>
        <taxon>Boletales</taxon>
        <taxon>Paxilineae</taxon>
        <taxon>Paxillaceae</taxon>
        <taxon>Paxillus</taxon>
    </lineage>
</organism>
<feature type="transmembrane region" description="Helical" evidence="7">
    <location>
        <begin position="121"/>
        <end position="142"/>
    </location>
</feature>
<dbReference type="STRING" id="930991.A0A0D0CEL0"/>
<dbReference type="FunFam" id="1.20.1740.10:FF:000006">
    <property type="entry name" value="General amino acid permease"/>
    <property type="match status" value="1"/>
</dbReference>
<dbReference type="InterPro" id="IPR004841">
    <property type="entry name" value="AA-permease/SLC12A_dom"/>
</dbReference>
<keyword evidence="3 7" id="KW-0812">Transmembrane</keyword>
<keyword evidence="2" id="KW-0813">Transport</keyword>
<feature type="transmembrane region" description="Helical" evidence="7">
    <location>
        <begin position="243"/>
        <end position="262"/>
    </location>
</feature>
<dbReference type="Proteomes" id="UP000054538">
    <property type="component" value="Unassembled WGS sequence"/>
</dbReference>
<sequence>MALSRKLKNRHVAMICIGGVIGTGLFLGTASSLMNGGPIGLLLGYLFIGTICYTTMLTLGEMTAYLPVPGGFIKLAERFVDPAFAFAMGWNYWYGWTLTLPAELSAAATIINFWDHTTNNAVWITMCLVVVVGINILGVGAYGEAEFWFSSIKVFTITGMILLGIIVDLGGGPNHDRIGFRYWKNPGPFVNYHGFTGAKGHFLGTVSVATQAAFSYVGTEAVAVAAAEARNPRRNIPKAIKRVYIRVLLFYIGGVLVIGLLVPSNNPLLNLNSDNASASPFVIAFNAAGIKVLPSIINAAILTSAWSAGSSDLYLASRSLYGLAVSGSAPKFFALTTASGLPYVSVGFCACFAFLAYMTLGSSSGVVFTLLSNFSATCGLITWFGIGVTYLRFTKGFHAQGYDRRKLPYAPRFQPFAAWWTVCASALVLFFSGWEVFLKGNWNKATFVTTYFPVMFFPTLYVLAKLVTRVSVVKFEEMDFVSGLDEIEALTYDDPPPKNWMEAFWVWLVSPSLPHNSESSTHTVCQPLRCSHHAVTRI</sequence>
<dbReference type="PANTHER" id="PTHR43341:SF20">
    <property type="entry name" value="AAT FAMILY AMINO ACID TRANSPORTER"/>
    <property type="match status" value="1"/>
</dbReference>
<keyword evidence="6 7" id="KW-0472">Membrane</keyword>
<dbReference type="EMBL" id="KN825852">
    <property type="protein sequence ID" value="KIK81167.1"/>
    <property type="molecule type" value="Genomic_DNA"/>
</dbReference>
<feature type="transmembrane region" description="Helical" evidence="7">
    <location>
        <begin position="366"/>
        <end position="393"/>
    </location>
</feature>
<dbReference type="InterPro" id="IPR004840">
    <property type="entry name" value="Amino_acid_permease_CS"/>
</dbReference>
<dbReference type="AlphaFoldDB" id="A0A0D0CEL0"/>
<evidence type="ECO:0000256" key="4">
    <source>
        <dbReference type="ARBA" id="ARBA00022970"/>
    </source>
</evidence>
<accession>A0A0D0CEL0</accession>
<dbReference type="InParanoid" id="A0A0D0CEL0"/>
<feature type="transmembrane region" description="Helical" evidence="7">
    <location>
        <begin position="39"/>
        <end position="59"/>
    </location>
</feature>
<feature type="transmembrane region" description="Helical" evidence="7">
    <location>
        <begin position="12"/>
        <end position="33"/>
    </location>
</feature>
<dbReference type="FunCoup" id="A0A0D0CEL0">
    <property type="interactions" value="215"/>
</dbReference>
<dbReference type="PIRSF" id="PIRSF006060">
    <property type="entry name" value="AA_transporter"/>
    <property type="match status" value="1"/>
</dbReference>
<dbReference type="Pfam" id="PF00324">
    <property type="entry name" value="AA_permease"/>
    <property type="match status" value="1"/>
</dbReference>
<dbReference type="GO" id="GO:0015171">
    <property type="term" value="F:amino acid transmembrane transporter activity"/>
    <property type="evidence" value="ECO:0007669"/>
    <property type="project" value="TreeGrafter"/>
</dbReference>
<keyword evidence="5 7" id="KW-1133">Transmembrane helix</keyword>
<dbReference type="InterPro" id="IPR050524">
    <property type="entry name" value="APC_YAT"/>
</dbReference>